<dbReference type="AlphaFoldDB" id="A0A8T2NQ08"/>
<evidence type="ECO:0000256" key="5">
    <source>
        <dbReference type="ARBA" id="ARBA00022763"/>
    </source>
</evidence>
<keyword evidence="9" id="KW-0234">DNA repair</keyword>
<evidence type="ECO:0000256" key="2">
    <source>
        <dbReference type="ARBA" id="ARBA00007025"/>
    </source>
</evidence>
<protein>
    <recommendedName>
        <fullName evidence="3">DNA helicase</fullName>
        <ecNumber evidence="3">3.6.4.12</ecNumber>
    </recommendedName>
</protein>
<dbReference type="GO" id="GO:0006281">
    <property type="term" value="P:DNA repair"/>
    <property type="evidence" value="ECO:0007669"/>
    <property type="project" value="UniProtKB-KW"/>
</dbReference>
<evidence type="ECO:0000313" key="14">
    <source>
        <dbReference type="Proteomes" id="UP000824540"/>
    </source>
</evidence>
<keyword evidence="10" id="KW-0539">Nucleus</keyword>
<evidence type="ECO:0000256" key="1">
    <source>
        <dbReference type="ARBA" id="ARBA00004123"/>
    </source>
</evidence>
<dbReference type="PANTHER" id="PTHR46357:SF1">
    <property type="entry name" value="TRANSCRIPTIONAL REGULATOR ATRX"/>
    <property type="match status" value="1"/>
</dbReference>
<dbReference type="Proteomes" id="UP000824540">
    <property type="component" value="Unassembled WGS sequence"/>
</dbReference>
<dbReference type="PANTHER" id="PTHR46357">
    <property type="entry name" value="TRANSCRIPTIONAL REGULATOR ATRX"/>
    <property type="match status" value="1"/>
</dbReference>
<dbReference type="GO" id="GO:0031490">
    <property type="term" value="F:chromatin DNA binding"/>
    <property type="evidence" value="ECO:0007669"/>
    <property type="project" value="TreeGrafter"/>
</dbReference>
<dbReference type="Pfam" id="PF26143">
    <property type="entry name" value="ATRX_C"/>
    <property type="match status" value="1"/>
</dbReference>
<dbReference type="EC" id="3.6.4.12" evidence="3"/>
<name>A0A8T2NQ08_9TELE</name>
<dbReference type="OrthoDB" id="2020972at2759"/>
<comment type="caution">
    <text evidence="13">The sequence shown here is derived from an EMBL/GenBank/DDBJ whole genome shotgun (WGS) entry which is preliminary data.</text>
</comment>
<keyword evidence="4" id="KW-0547">Nucleotide-binding</keyword>
<keyword evidence="6" id="KW-0378">Hydrolase</keyword>
<evidence type="ECO:0000256" key="3">
    <source>
        <dbReference type="ARBA" id="ARBA00012551"/>
    </source>
</evidence>
<dbReference type="GO" id="GO:0006338">
    <property type="term" value="P:chromatin remodeling"/>
    <property type="evidence" value="ECO:0007669"/>
    <property type="project" value="TreeGrafter"/>
</dbReference>
<feature type="domain" description="ATRX C-terminal" evidence="12">
    <location>
        <begin position="19"/>
        <end position="77"/>
    </location>
</feature>
<dbReference type="GO" id="GO:0031297">
    <property type="term" value="P:replication fork processing"/>
    <property type="evidence" value="ECO:0007669"/>
    <property type="project" value="TreeGrafter"/>
</dbReference>
<dbReference type="InterPro" id="IPR052131">
    <property type="entry name" value="ATRX_domain-containing"/>
</dbReference>
<keyword evidence="8" id="KW-0238">DNA-binding</keyword>
<dbReference type="GO" id="GO:0003678">
    <property type="term" value="F:DNA helicase activity"/>
    <property type="evidence" value="ECO:0007669"/>
    <property type="project" value="UniProtKB-EC"/>
</dbReference>
<evidence type="ECO:0000256" key="6">
    <source>
        <dbReference type="ARBA" id="ARBA00022801"/>
    </source>
</evidence>
<evidence type="ECO:0000256" key="8">
    <source>
        <dbReference type="ARBA" id="ARBA00023125"/>
    </source>
</evidence>
<dbReference type="GO" id="GO:0005634">
    <property type="term" value="C:nucleus"/>
    <property type="evidence" value="ECO:0007669"/>
    <property type="project" value="UniProtKB-SubCell"/>
</dbReference>
<dbReference type="EMBL" id="JAFBMS010000033">
    <property type="protein sequence ID" value="KAG9341706.1"/>
    <property type="molecule type" value="Genomic_DNA"/>
</dbReference>
<comment type="subcellular location">
    <subcellularLocation>
        <location evidence="1">Nucleus</location>
    </subcellularLocation>
</comment>
<dbReference type="InterPro" id="IPR058901">
    <property type="entry name" value="ATRX_C"/>
</dbReference>
<evidence type="ECO:0000259" key="12">
    <source>
        <dbReference type="Pfam" id="PF26143"/>
    </source>
</evidence>
<dbReference type="GO" id="GO:0005524">
    <property type="term" value="F:ATP binding"/>
    <property type="evidence" value="ECO:0007669"/>
    <property type="project" value="UniProtKB-KW"/>
</dbReference>
<evidence type="ECO:0000256" key="4">
    <source>
        <dbReference type="ARBA" id="ARBA00022741"/>
    </source>
</evidence>
<keyword evidence="5" id="KW-0227">DNA damage</keyword>
<comment type="catalytic activity">
    <reaction evidence="11">
        <text>ATP + H2O = ADP + phosphate + H(+)</text>
        <dbReference type="Rhea" id="RHEA:13065"/>
        <dbReference type="ChEBI" id="CHEBI:15377"/>
        <dbReference type="ChEBI" id="CHEBI:15378"/>
        <dbReference type="ChEBI" id="CHEBI:30616"/>
        <dbReference type="ChEBI" id="CHEBI:43474"/>
        <dbReference type="ChEBI" id="CHEBI:456216"/>
        <dbReference type="EC" id="3.6.4.12"/>
    </reaction>
</comment>
<gene>
    <name evidence="13" type="ORF">JZ751_018770</name>
</gene>
<dbReference type="GO" id="GO:0016787">
    <property type="term" value="F:hydrolase activity"/>
    <property type="evidence" value="ECO:0007669"/>
    <property type="project" value="UniProtKB-KW"/>
</dbReference>
<evidence type="ECO:0000256" key="9">
    <source>
        <dbReference type="ARBA" id="ARBA00023204"/>
    </source>
</evidence>
<accession>A0A8T2NQ08</accession>
<evidence type="ECO:0000256" key="11">
    <source>
        <dbReference type="ARBA" id="ARBA00047995"/>
    </source>
</evidence>
<sequence length="158" mass="17820">MDWKQGRLREIVMEKESEWKENPNLTEAQVQSMALGRQASVELELKRREAMYRDVLSKQQTLMMYVQKVITNRKVQEQQIAMANRANLLNQLALQNGMMGAQGLSQIDLLGLYQQFGGQLSQALPGMGAPNPQMGKNPGLFRQTPPLYLDLGSGLAER</sequence>
<proteinExistence type="inferred from homology"/>
<dbReference type="GO" id="GO:0005721">
    <property type="term" value="C:pericentric heterochromatin"/>
    <property type="evidence" value="ECO:0007669"/>
    <property type="project" value="TreeGrafter"/>
</dbReference>
<keyword evidence="7" id="KW-0067">ATP-binding</keyword>
<evidence type="ECO:0000313" key="13">
    <source>
        <dbReference type="EMBL" id="KAG9341706.1"/>
    </source>
</evidence>
<keyword evidence="14" id="KW-1185">Reference proteome</keyword>
<evidence type="ECO:0000256" key="7">
    <source>
        <dbReference type="ARBA" id="ARBA00022840"/>
    </source>
</evidence>
<reference evidence="13" key="1">
    <citation type="thesis" date="2021" institute="BYU ScholarsArchive" country="Provo, UT, USA">
        <title>Applications of and Algorithms for Genome Assembly and Genomic Analyses with an Emphasis on Marine Teleosts.</title>
        <authorList>
            <person name="Pickett B.D."/>
        </authorList>
    </citation>
    <scope>NUCLEOTIDE SEQUENCE</scope>
    <source>
        <strain evidence="13">HI-2016</strain>
    </source>
</reference>
<comment type="similarity">
    <text evidence="2">Belongs to the SNF2/RAD54 helicase family.</text>
</comment>
<evidence type="ECO:0000256" key="10">
    <source>
        <dbReference type="ARBA" id="ARBA00023242"/>
    </source>
</evidence>
<organism evidence="13 14">
    <name type="scientific">Albula glossodonta</name>
    <name type="common">roundjaw bonefish</name>
    <dbReference type="NCBI Taxonomy" id="121402"/>
    <lineage>
        <taxon>Eukaryota</taxon>
        <taxon>Metazoa</taxon>
        <taxon>Chordata</taxon>
        <taxon>Craniata</taxon>
        <taxon>Vertebrata</taxon>
        <taxon>Euteleostomi</taxon>
        <taxon>Actinopterygii</taxon>
        <taxon>Neopterygii</taxon>
        <taxon>Teleostei</taxon>
        <taxon>Albuliformes</taxon>
        <taxon>Albulidae</taxon>
        <taxon>Albula</taxon>
    </lineage>
</organism>